<evidence type="ECO:0000259" key="2">
    <source>
        <dbReference type="Pfam" id="PF20434"/>
    </source>
</evidence>
<dbReference type="AlphaFoldDB" id="A0A9N8Z450"/>
<dbReference type="OrthoDB" id="6495301at2759"/>
<dbReference type="PANTHER" id="PTHR48081:SF33">
    <property type="entry name" value="KYNURENINE FORMAMIDASE"/>
    <property type="match status" value="1"/>
</dbReference>
<sequence>QTDAPADQPLVPLSPWRVFKVTLYLLTYLYENLTGPFIPSIVQYCWHKLSSNRKRTSVSTTVIKNSKRFTEGILHPNLPIPNAHQSESPVIILICTSWNSGNKSTCMPVAHNLQSQGYVVVVPNITLYPQGKIAEIVFDVQQVIHWTHSHIRQFRGDPSQIYLMGHSAGALLAALTVIHDACATLGVMPLNTTHVNIPVWDNVSRRTSLPRVQGLILFSGTYDITYYYAYLHHKGLEQVHAVPRVMGNTPETFLQCSPTFLLNHALNHIKDKDRLKMTLPRKVLLIHGAKDSFNPPTSTRNFYDLLVAAGIPSVQLKIYENQNHISPRIDLIVPTKRLCVLLLEDIKDCCLGQAGIVMMGGKLREKKEESDHEEYVMDNEEGERVTIRNGGDMPHPVLVTA</sequence>
<proteinExistence type="predicted"/>
<reference evidence="3" key="1">
    <citation type="submission" date="2021-06" db="EMBL/GenBank/DDBJ databases">
        <authorList>
            <person name="Kallberg Y."/>
            <person name="Tangrot J."/>
            <person name="Rosling A."/>
        </authorList>
    </citation>
    <scope>NUCLEOTIDE SEQUENCE</scope>
    <source>
        <strain evidence="3">MT106</strain>
    </source>
</reference>
<protein>
    <submittedName>
        <fullName evidence="3">1868_t:CDS:1</fullName>
    </submittedName>
</protein>
<keyword evidence="1" id="KW-0378">Hydrolase</keyword>
<dbReference type="Pfam" id="PF20434">
    <property type="entry name" value="BD-FAE"/>
    <property type="match status" value="1"/>
</dbReference>
<dbReference type="SUPFAM" id="SSF53474">
    <property type="entry name" value="alpha/beta-Hydrolases"/>
    <property type="match status" value="1"/>
</dbReference>
<feature type="domain" description="BD-FAE-like" evidence="2">
    <location>
        <begin position="80"/>
        <end position="304"/>
    </location>
</feature>
<feature type="non-terminal residue" evidence="3">
    <location>
        <position position="1"/>
    </location>
</feature>
<dbReference type="GO" id="GO:0016787">
    <property type="term" value="F:hydrolase activity"/>
    <property type="evidence" value="ECO:0007669"/>
    <property type="project" value="UniProtKB-KW"/>
</dbReference>
<dbReference type="InterPro" id="IPR019826">
    <property type="entry name" value="Carboxylesterase_B_AS"/>
</dbReference>
<dbReference type="PROSITE" id="PS00122">
    <property type="entry name" value="CARBOXYLESTERASE_B_1"/>
    <property type="match status" value="1"/>
</dbReference>
<dbReference type="InterPro" id="IPR050300">
    <property type="entry name" value="GDXG_lipolytic_enzyme"/>
</dbReference>
<dbReference type="InterPro" id="IPR049492">
    <property type="entry name" value="BD-FAE-like_dom"/>
</dbReference>
<evidence type="ECO:0000313" key="4">
    <source>
        <dbReference type="Proteomes" id="UP000789831"/>
    </source>
</evidence>
<organism evidence="3 4">
    <name type="scientific">Ambispora gerdemannii</name>
    <dbReference type="NCBI Taxonomy" id="144530"/>
    <lineage>
        <taxon>Eukaryota</taxon>
        <taxon>Fungi</taxon>
        <taxon>Fungi incertae sedis</taxon>
        <taxon>Mucoromycota</taxon>
        <taxon>Glomeromycotina</taxon>
        <taxon>Glomeromycetes</taxon>
        <taxon>Archaeosporales</taxon>
        <taxon>Ambisporaceae</taxon>
        <taxon>Ambispora</taxon>
    </lineage>
</organism>
<name>A0A9N8Z450_9GLOM</name>
<dbReference type="InterPro" id="IPR029058">
    <property type="entry name" value="AB_hydrolase_fold"/>
</dbReference>
<comment type="caution">
    <text evidence="3">The sequence shown here is derived from an EMBL/GenBank/DDBJ whole genome shotgun (WGS) entry which is preliminary data.</text>
</comment>
<gene>
    <name evidence="3" type="ORF">AGERDE_LOCUS2424</name>
</gene>
<accession>A0A9N8Z450</accession>
<dbReference type="Proteomes" id="UP000789831">
    <property type="component" value="Unassembled WGS sequence"/>
</dbReference>
<dbReference type="PANTHER" id="PTHR48081">
    <property type="entry name" value="AB HYDROLASE SUPERFAMILY PROTEIN C4A8.06C"/>
    <property type="match status" value="1"/>
</dbReference>
<evidence type="ECO:0000313" key="3">
    <source>
        <dbReference type="EMBL" id="CAG8464509.1"/>
    </source>
</evidence>
<evidence type="ECO:0000256" key="1">
    <source>
        <dbReference type="ARBA" id="ARBA00022801"/>
    </source>
</evidence>
<dbReference type="Gene3D" id="3.40.50.1820">
    <property type="entry name" value="alpha/beta hydrolase"/>
    <property type="match status" value="1"/>
</dbReference>
<keyword evidence="4" id="KW-1185">Reference proteome</keyword>
<dbReference type="EMBL" id="CAJVPL010000202">
    <property type="protein sequence ID" value="CAG8464509.1"/>
    <property type="molecule type" value="Genomic_DNA"/>
</dbReference>